<dbReference type="InterPro" id="IPR018499">
    <property type="entry name" value="Tetraspanin/Peripherin"/>
</dbReference>
<comment type="subcellular location">
    <subcellularLocation>
        <location evidence="1 7">Membrane</location>
        <topology evidence="1 7">Multi-pass membrane protein</topology>
    </subcellularLocation>
</comment>
<gene>
    <name evidence="8" type="ORF">KR093_006789</name>
</gene>
<name>A0AAD4K0C3_9MUSC</name>
<dbReference type="Proteomes" id="UP001200034">
    <property type="component" value="Unassembled WGS sequence"/>
</dbReference>
<dbReference type="AlphaFoldDB" id="A0AAD4K0C3"/>
<dbReference type="PANTHER" id="PTHR19282">
    <property type="entry name" value="TETRASPANIN"/>
    <property type="match status" value="1"/>
</dbReference>
<accession>A0AAD4K0C3</accession>
<evidence type="ECO:0000256" key="2">
    <source>
        <dbReference type="ARBA" id="ARBA00006840"/>
    </source>
</evidence>
<keyword evidence="4 7" id="KW-1133">Transmembrane helix</keyword>
<comment type="similarity">
    <text evidence="2 7">Belongs to the tetraspanin (TM4SF) family.</text>
</comment>
<feature type="transmembrane region" description="Helical" evidence="7">
    <location>
        <begin position="255"/>
        <end position="276"/>
    </location>
</feature>
<dbReference type="Gene3D" id="1.10.1450.10">
    <property type="entry name" value="Tetraspanin"/>
    <property type="match status" value="1"/>
</dbReference>
<reference evidence="8" key="1">
    <citation type="journal article" date="2021" name="Mol. Ecol. Resour.">
        <title>Phylogenomic analyses of the genus Drosophila reveals genomic signals of climate adaptation.</title>
        <authorList>
            <person name="Li F."/>
            <person name="Rane R.V."/>
            <person name="Luria V."/>
            <person name="Xiong Z."/>
            <person name="Chen J."/>
            <person name="Li Z."/>
            <person name="Catullo R.A."/>
            <person name="Griffin P.C."/>
            <person name="Schiffer M."/>
            <person name="Pearce S."/>
            <person name="Lee S.F."/>
            <person name="McElroy K."/>
            <person name="Stocker A."/>
            <person name="Shirriffs J."/>
            <person name="Cockerell F."/>
            <person name="Coppin C."/>
            <person name="Sgro C.M."/>
            <person name="Karger A."/>
            <person name="Cain J.W."/>
            <person name="Weber J.A."/>
            <person name="Santpere G."/>
            <person name="Kirschner M.W."/>
            <person name="Hoffmann A.A."/>
            <person name="Oakeshott J.G."/>
            <person name="Zhang G."/>
        </authorList>
    </citation>
    <scope>NUCLEOTIDE SEQUENCE</scope>
    <source>
        <strain evidence="8">BGI-SZ-2011g</strain>
    </source>
</reference>
<feature type="transmembrane region" description="Helical" evidence="7">
    <location>
        <begin position="53"/>
        <end position="76"/>
    </location>
</feature>
<feature type="transmembrane region" description="Helical" evidence="7">
    <location>
        <begin position="20"/>
        <end position="41"/>
    </location>
</feature>
<dbReference type="Pfam" id="PF00335">
    <property type="entry name" value="Tetraspanin"/>
    <property type="match status" value="1"/>
</dbReference>
<keyword evidence="3 7" id="KW-0812">Transmembrane</keyword>
<dbReference type="GO" id="GO:0005886">
    <property type="term" value="C:plasma membrane"/>
    <property type="evidence" value="ECO:0007669"/>
    <property type="project" value="TreeGrafter"/>
</dbReference>
<protein>
    <recommendedName>
        <fullName evidence="7">Tetraspanin</fullName>
    </recommendedName>
</protein>
<evidence type="ECO:0000256" key="7">
    <source>
        <dbReference type="RuleBase" id="RU361218"/>
    </source>
</evidence>
<evidence type="ECO:0000256" key="6">
    <source>
        <dbReference type="PIRSR" id="PIRSR002419-1"/>
    </source>
</evidence>
<keyword evidence="9" id="KW-1185">Reference proteome</keyword>
<evidence type="ECO:0000256" key="1">
    <source>
        <dbReference type="ARBA" id="ARBA00004141"/>
    </source>
</evidence>
<evidence type="ECO:0000313" key="8">
    <source>
        <dbReference type="EMBL" id="KAH8371278.1"/>
    </source>
</evidence>
<comment type="caution">
    <text evidence="8">The sequence shown here is derived from an EMBL/GenBank/DDBJ whole genome shotgun (WGS) entry which is preliminary data.</text>
</comment>
<evidence type="ECO:0000313" key="9">
    <source>
        <dbReference type="Proteomes" id="UP001200034"/>
    </source>
</evidence>
<dbReference type="FunFam" id="1.10.1450.10:FF:000037">
    <property type="entry name" value="Tetraspanin"/>
    <property type="match status" value="1"/>
</dbReference>
<proteinExistence type="inferred from homology"/>
<organism evidence="8 9">
    <name type="scientific">Drosophila rubida</name>
    <dbReference type="NCBI Taxonomy" id="30044"/>
    <lineage>
        <taxon>Eukaryota</taxon>
        <taxon>Metazoa</taxon>
        <taxon>Ecdysozoa</taxon>
        <taxon>Arthropoda</taxon>
        <taxon>Hexapoda</taxon>
        <taxon>Insecta</taxon>
        <taxon>Pterygota</taxon>
        <taxon>Neoptera</taxon>
        <taxon>Endopterygota</taxon>
        <taxon>Diptera</taxon>
        <taxon>Brachycera</taxon>
        <taxon>Muscomorpha</taxon>
        <taxon>Ephydroidea</taxon>
        <taxon>Drosophilidae</taxon>
        <taxon>Drosophila</taxon>
    </lineage>
</organism>
<dbReference type="EMBL" id="JAJJHW010002585">
    <property type="protein sequence ID" value="KAH8371278.1"/>
    <property type="molecule type" value="Genomic_DNA"/>
</dbReference>
<sequence length="280" mass="31437">MGFSSRMDCCGQFVKYSLFIANFVMFVGGAIVFCLTLWTLVDRSFVNELLGTNLFSGAVYVLLVTSIIICLVSFLGCVGAGKEVKCLLLTYFIIVALVFVTMLIGGVLGYVFRERVQQTMRQVRQRSTQYHSSAVNHSHANHHQEMRSTMALYGSRREITQAWDLTQERLQCCGVDTWHDWNRYGPVPESCCQELFGGQRKECTIFPTITNLHNQGCLYVATNFIRDHAAVIGGTSIAVAILMASVTSLTALKMLILLIILFTRQIFGMIFSCLLFNMIE</sequence>
<dbReference type="InterPro" id="IPR000301">
    <property type="entry name" value="Tetraspanin_animals"/>
</dbReference>
<evidence type="ECO:0000256" key="3">
    <source>
        <dbReference type="ARBA" id="ARBA00022692"/>
    </source>
</evidence>
<feature type="disulfide bond" evidence="6">
    <location>
        <begin position="173"/>
        <end position="191"/>
    </location>
</feature>
<evidence type="ECO:0000256" key="5">
    <source>
        <dbReference type="ARBA" id="ARBA00023136"/>
    </source>
</evidence>
<dbReference type="InterPro" id="IPR008952">
    <property type="entry name" value="Tetraspanin_EC2_sf"/>
</dbReference>
<keyword evidence="6" id="KW-1015">Disulfide bond</keyword>
<evidence type="ECO:0000256" key="4">
    <source>
        <dbReference type="ARBA" id="ARBA00022989"/>
    </source>
</evidence>
<dbReference type="PIRSF" id="PIRSF002419">
    <property type="entry name" value="Tetraspanin"/>
    <property type="match status" value="1"/>
</dbReference>
<dbReference type="PRINTS" id="PR00259">
    <property type="entry name" value="TMFOUR"/>
</dbReference>
<comment type="caution">
    <text evidence="7">Lacks conserved residue(s) required for the propagation of feature annotation.</text>
</comment>
<keyword evidence="5 7" id="KW-0472">Membrane</keyword>
<feature type="transmembrane region" description="Helical" evidence="7">
    <location>
        <begin position="229"/>
        <end position="249"/>
    </location>
</feature>
<dbReference type="PANTHER" id="PTHR19282:SF527">
    <property type="entry name" value="TETRASPANIN"/>
    <property type="match status" value="1"/>
</dbReference>
<feature type="transmembrane region" description="Helical" evidence="7">
    <location>
        <begin position="88"/>
        <end position="112"/>
    </location>
</feature>
<dbReference type="SUPFAM" id="SSF48652">
    <property type="entry name" value="Tetraspanin"/>
    <property type="match status" value="1"/>
</dbReference>